<dbReference type="Proteomes" id="UP000725002">
    <property type="component" value="Unassembled WGS sequence"/>
</dbReference>
<reference evidence="1" key="2">
    <citation type="journal article" date="2021" name="PeerJ">
        <title>Extensive microbial diversity within the chicken gut microbiome revealed by metagenomics and culture.</title>
        <authorList>
            <person name="Gilroy R."/>
            <person name="Ravi A."/>
            <person name="Getino M."/>
            <person name="Pursley I."/>
            <person name="Horton D.L."/>
            <person name="Alikhan N.F."/>
            <person name="Baker D."/>
            <person name="Gharbi K."/>
            <person name="Hall N."/>
            <person name="Watson M."/>
            <person name="Adriaenssens E.M."/>
            <person name="Foster-Nyarko E."/>
            <person name="Jarju S."/>
            <person name="Secka A."/>
            <person name="Antonio M."/>
            <person name="Oren A."/>
            <person name="Chaudhuri R.R."/>
            <person name="La Ragione R."/>
            <person name="Hildebrand F."/>
            <person name="Pallen M.J."/>
        </authorList>
    </citation>
    <scope>NUCLEOTIDE SEQUENCE</scope>
    <source>
        <strain evidence="1">G3-8215</strain>
    </source>
</reference>
<proteinExistence type="predicted"/>
<sequence>MASANRKGRAGETVYVVRAAGTYWVVDMFVAEGIITPGEVILELNTLLSVNRRLPKKLIEDKIQQLEDMLPVH</sequence>
<evidence type="ECO:0000313" key="1">
    <source>
        <dbReference type="EMBL" id="MBO8482799.1"/>
    </source>
</evidence>
<dbReference type="EMBL" id="JADILV010000011">
    <property type="protein sequence ID" value="MBO8482799.1"/>
    <property type="molecule type" value="Genomic_DNA"/>
</dbReference>
<reference evidence="1" key="1">
    <citation type="submission" date="2020-10" db="EMBL/GenBank/DDBJ databases">
        <authorList>
            <person name="Gilroy R."/>
        </authorList>
    </citation>
    <scope>NUCLEOTIDE SEQUENCE</scope>
    <source>
        <strain evidence="1">G3-8215</strain>
    </source>
</reference>
<protein>
    <submittedName>
        <fullName evidence="1">Uncharacterized protein</fullName>
    </submittedName>
</protein>
<accession>A0A940IHI3</accession>
<dbReference type="AlphaFoldDB" id="A0A940IHI3"/>
<comment type="caution">
    <text evidence="1">The sequence shown here is derived from an EMBL/GenBank/DDBJ whole genome shotgun (WGS) entry which is preliminary data.</text>
</comment>
<name>A0A940IHI3_9BACT</name>
<evidence type="ECO:0000313" key="2">
    <source>
        <dbReference type="Proteomes" id="UP000725002"/>
    </source>
</evidence>
<gene>
    <name evidence="1" type="ORF">IAB75_01580</name>
</gene>
<organism evidence="1 2">
    <name type="scientific">Candidatus Cryptobacteroides avicola</name>
    <dbReference type="NCBI Taxonomy" id="2840757"/>
    <lineage>
        <taxon>Bacteria</taxon>
        <taxon>Pseudomonadati</taxon>
        <taxon>Bacteroidota</taxon>
        <taxon>Bacteroidia</taxon>
        <taxon>Bacteroidales</taxon>
        <taxon>Candidatus Cryptobacteroides</taxon>
    </lineage>
</organism>